<gene>
    <name evidence="4" type="ORF">GCM10011425_06440</name>
</gene>
<dbReference type="CDD" id="cd05374">
    <property type="entry name" value="17beta-HSD-like_SDR_c"/>
    <property type="match status" value="1"/>
</dbReference>
<dbReference type="Pfam" id="PF00106">
    <property type="entry name" value="adh_short"/>
    <property type="match status" value="1"/>
</dbReference>
<proteinExistence type="inferred from homology"/>
<reference evidence="4" key="1">
    <citation type="journal article" date="2014" name="Int. J. Syst. Evol. Microbiol.">
        <title>Complete genome sequence of Corynebacterium casei LMG S-19264T (=DSM 44701T), isolated from a smear-ripened cheese.</title>
        <authorList>
            <consortium name="US DOE Joint Genome Institute (JGI-PGF)"/>
            <person name="Walter F."/>
            <person name="Albersmeier A."/>
            <person name="Kalinowski J."/>
            <person name="Ruckert C."/>
        </authorList>
    </citation>
    <scope>NUCLEOTIDE SEQUENCE</scope>
    <source>
        <strain evidence="4">CCM 8711</strain>
    </source>
</reference>
<sequence>MQTVALMAPYFCVIKILIMKAIKVWFVTGTSKGFGLSLVKQLLALGQLVAATSRNIEELKAAVGAHSGNLLPLQVNLDNEASVSDALQATHEIFGRIDVVVNNAGYGIGGSIEELTDQETRSSFDINVFGTLNVIRKAMPYLRMQQSGHIINLSSIAGIAPATGWAIYAATKFSVIGLSEVLAEDVRSFGIKVTVVAPGAFRTNFLNAESVVMTSNPIAEYRKVRDNHARYLQMDGQQAGDPEKAASAMIQLAYEENPPLYLLLGSDAYERAMRKLDYLENEFRLSEELSKSMAYHG</sequence>
<dbReference type="PROSITE" id="PS00061">
    <property type="entry name" value="ADH_SHORT"/>
    <property type="match status" value="1"/>
</dbReference>
<dbReference type="AlphaFoldDB" id="A0A917N1V6"/>
<dbReference type="InterPro" id="IPR020904">
    <property type="entry name" value="Sc_DH/Rdtase_CS"/>
</dbReference>
<comment type="similarity">
    <text evidence="1 3">Belongs to the short-chain dehydrogenases/reductases (SDR) family.</text>
</comment>
<dbReference type="SUPFAM" id="SSF51735">
    <property type="entry name" value="NAD(P)-binding Rossmann-fold domains"/>
    <property type="match status" value="1"/>
</dbReference>
<evidence type="ECO:0000256" key="1">
    <source>
        <dbReference type="ARBA" id="ARBA00006484"/>
    </source>
</evidence>
<dbReference type="Gene3D" id="3.40.50.720">
    <property type="entry name" value="NAD(P)-binding Rossmann-like Domain"/>
    <property type="match status" value="1"/>
</dbReference>
<evidence type="ECO:0000313" key="5">
    <source>
        <dbReference type="Proteomes" id="UP000662074"/>
    </source>
</evidence>
<dbReference type="PRINTS" id="PR00080">
    <property type="entry name" value="SDRFAMILY"/>
</dbReference>
<dbReference type="InterPro" id="IPR036291">
    <property type="entry name" value="NAD(P)-bd_dom_sf"/>
</dbReference>
<evidence type="ECO:0000256" key="3">
    <source>
        <dbReference type="RuleBase" id="RU000363"/>
    </source>
</evidence>
<keyword evidence="2" id="KW-0560">Oxidoreductase</keyword>
<evidence type="ECO:0000256" key="2">
    <source>
        <dbReference type="ARBA" id="ARBA00023002"/>
    </source>
</evidence>
<name>A0A917N1V6_9SPHI</name>
<dbReference type="Proteomes" id="UP000662074">
    <property type="component" value="Unassembled WGS sequence"/>
</dbReference>
<keyword evidence="5" id="KW-1185">Reference proteome</keyword>
<reference evidence="4" key="2">
    <citation type="submission" date="2020-09" db="EMBL/GenBank/DDBJ databases">
        <authorList>
            <person name="Sun Q."/>
            <person name="Sedlacek I."/>
        </authorList>
    </citation>
    <scope>NUCLEOTIDE SEQUENCE</scope>
    <source>
        <strain evidence="4">CCM 8711</strain>
    </source>
</reference>
<organism evidence="4 5">
    <name type="scientific">Mucilaginibacter galii</name>
    <dbReference type="NCBI Taxonomy" id="2005073"/>
    <lineage>
        <taxon>Bacteria</taxon>
        <taxon>Pseudomonadati</taxon>
        <taxon>Bacteroidota</taxon>
        <taxon>Sphingobacteriia</taxon>
        <taxon>Sphingobacteriales</taxon>
        <taxon>Sphingobacteriaceae</taxon>
        <taxon>Mucilaginibacter</taxon>
    </lineage>
</organism>
<evidence type="ECO:0000313" key="4">
    <source>
        <dbReference type="EMBL" id="GGI49432.1"/>
    </source>
</evidence>
<dbReference type="InterPro" id="IPR051911">
    <property type="entry name" value="SDR_oxidoreductase"/>
</dbReference>
<dbReference type="EMBL" id="BMDO01000001">
    <property type="protein sequence ID" value="GGI49432.1"/>
    <property type="molecule type" value="Genomic_DNA"/>
</dbReference>
<protein>
    <submittedName>
        <fullName evidence="4">Short-chain dehydrogenase/reductase</fullName>
    </submittedName>
</protein>
<dbReference type="PANTHER" id="PTHR43976">
    <property type="entry name" value="SHORT CHAIN DEHYDROGENASE"/>
    <property type="match status" value="1"/>
</dbReference>
<dbReference type="InterPro" id="IPR002347">
    <property type="entry name" value="SDR_fam"/>
</dbReference>
<dbReference type="PANTHER" id="PTHR43976:SF16">
    <property type="entry name" value="SHORT-CHAIN DEHYDROGENASE_REDUCTASE FAMILY PROTEIN"/>
    <property type="match status" value="1"/>
</dbReference>
<accession>A0A917N1V6</accession>
<dbReference type="PRINTS" id="PR00081">
    <property type="entry name" value="GDHRDH"/>
</dbReference>
<comment type="caution">
    <text evidence="4">The sequence shown here is derived from an EMBL/GenBank/DDBJ whole genome shotgun (WGS) entry which is preliminary data.</text>
</comment>
<dbReference type="GO" id="GO:0016491">
    <property type="term" value="F:oxidoreductase activity"/>
    <property type="evidence" value="ECO:0007669"/>
    <property type="project" value="UniProtKB-KW"/>
</dbReference>